<comment type="caution">
    <text evidence="7">The sequence shown here is derived from an EMBL/GenBank/DDBJ whole genome shotgun (WGS) entry which is preliminary data.</text>
</comment>
<reference evidence="7 8" key="1">
    <citation type="submission" date="2022-01" db="EMBL/GenBank/DDBJ databases">
        <title>Octadecabacter sp. nov., isolated from a marine alga.</title>
        <authorList>
            <person name="Jin M.S."/>
            <person name="Kim H.M."/>
            <person name="Han D.M."/>
            <person name="Jung J.J."/>
            <person name="Jeon C.O."/>
        </authorList>
    </citation>
    <scope>NUCLEOTIDE SEQUENCE [LARGE SCALE GENOMIC DNA]</scope>
    <source>
        <strain evidence="7 8">G9-8</strain>
    </source>
</reference>
<feature type="transmembrane region" description="Helical" evidence="5">
    <location>
        <begin position="158"/>
        <end position="178"/>
    </location>
</feature>
<protein>
    <submittedName>
        <fullName evidence="7">NnrU family protein</fullName>
    </submittedName>
</protein>
<keyword evidence="8" id="KW-1185">Reference proteome</keyword>
<dbReference type="EMBL" id="JAKGAQ010000001">
    <property type="protein sequence ID" value="MCF2869591.1"/>
    <property type="molecule type" value="Genomic_DNA"/>
</dbReference>
<feature type="transmembrane region" description="Helical" evidence="5">
    <location>
        <begin position="35"/>
        <end position="54"/>
    </location>
</feature>
<evidence type="ECO:0000313" key="7">
    <source>
        <dbReference type="EMBL" id="MCF2869591.1"/>
    </source>
</evidence>
<keyword evidence="4 5" id="KW-0472">Membrane</keyword>
<evidence type="ECO:0000256" key="5">
    <source>
        <dbReference type="SAM" id="Phobius"/>
    </source>
</evidence>
<evidence type="ECO:0000313" key="8">
    <source>
        <dbReference type="Proteomes" id="UP001200557"/>
    </source>
</evidence>
<feature type="domain" description="NnrU" evidence="6">
    <location>
        <begin position="3"/>
        <end position="182"/>
    </location>
</feature>
<keyword evidence="2 5" id="KW-0812">Transmembrane</keyword>
<comment type="subcellular location">
    <subcellularLocation>
        <location evidence="1">Membrane</location>
        <topology evidence="1">Multi-pass membrane protein</topology>
    </subcellularLocation>
</comment>
<evidence type="ECO:0000256" key="2">
    <source>
        <dbReference type="ARBA" id="ARBA00022692"/>
    </source>
</evidence>
<keyword evidence="3 5" id="KW-1133">Transmembrane helix</keyword>
<feature type="transmembrane region" description="Helical" evidence="5">
    <location>
        <begin position="66"/>
        <end position="85"/>
    </location>
</feature>
<proteinExistence type="predicted"/>
<organism evidence="7 8">
    <name type="scientific">Octadecabacter dasysiphoniae</name>
    <dbReference type="NCBI Taxonomy" id="2909341"/>
    <lineage>
        <taxon>Bacteria</taxon>
        <taxon>Pseudomonadati</taxon>
        <taxon>Pseudomonadota</taxon>
        <taxon>Alphaproteobacteria</taxon>
        <taxon>Rhodobacterales</taxon>
        <taxon>Roseobacteraceae</taxon>
        <taxon>Octadecabacter</taxon>
    </lineage>
</organism>
<feature type="transmembrane region" description="Helical" evidence="5">
    <location>
        <begin position="105"/>
        <end position="131"/>
    </location>
</feature>
<sequence>MTLLLLGLVLWVVAHFFKRVAPDARANLGKKGDAIMGLSIITSVVLMVIGYRAAEGAVFWGPSPAMVGINNLLMILAFYFYAASAAKGAKIWLGTKVRHPQLTGFSIWAVAHLLVNGDVPSFILFGGLLIWAQTEIAVINRAQGAWDVPPRAPAKKEVVAIVITLVVVAVVMAVHYALGVQPWG</sequence>
<dbReference type="RefSeq" id="WP_235223723.1">
    <property type="nucleotide sequence ID" value="NZ_JAKGAQ010000001.1"/>
</dbReference>
<dbReference type="Pfam" id="PF07298">
    <property type="entry name" value="NnrU"/>
    <property type="match status" value="1"/>
</dbReference>
<evidence type="ECO:0000256" key="4">
    <source>
        <dbReference type="ARBA" id="ARBA00023136"/>
    </source>
</evidence>
<evidence type="ECO:0000259" key="6">
    <source>
        <dbReference type="Pfam" id="PF07298"/>
    </source>
</evidence>
<gene>
    <name evidence="7" type="ORF">L0664_00810</name>
</gene>
<name>A0ABS9CRM5_9RHOB</name>
<evidence type="ECO:0000256" key="1">
    <source>
        <dbReference type="ARBA" id="ARBA00004141"/>
    </source>
</evidence>
<dbReference type="Proteomes" id="UP001200557">
    <property type="component" value="Unassembled WGS sequence"/>
</dbReference>
<evidence type="ECO:0000256" key="3">
    <source>
        <dbReference type="ARBA" id="ARBA00022989"/>
    </source>
</evidence>
<accession>A0ABS9CRM5</accession>
<dbReference type="InterPro" id="IPR009915">
    <property type="entry name" value="NnrU_dom"/>
</dbReference>